<reference evidence="2" key="1">
    <citation type="submission" date="2015-01" db="EMBL/GenBank/DDBJ databases">
        <title>Comparative genome analysis of Bacillus coagulans HM-08, Clostridium butyricum HM-68, Bacillus subtilis HM-66 and Bacillus paralicheniformis BL-09.</title>
        <authorList>
            <person name="Zhang H."/>
        </authorList>
    </citation>
    <scope>NUCLEOTIDE SEQUENCE [LARGE SCALE GENOMIC DNA]</scope>
    <source>
        <strain evidence="2">HM-08</strain>
    </source>
</reference>
<proteinExistence type="predicted"/>
<organism evidence="1 2">
    <name type="scientific">Heyndrickxia coagulans</name>
    <name type="common">Weizmannia coagulans</name>
    <dbReference type="NCBI Taxonomy" id="1398"/>
    <lineage>
        <taxon>Bacteria</taxon>
        <taxon>Bacillati</taxon>
        <taxon>Bacillota</taxon>
        <taxon>Bacilli</taxon>
        <taxon>Bacillales</taxon>
        <taxon>Bacillaceae</taxon>
        <taxon>Heyndrickxia</taxon>
    </lineage>
</organism>
<sequence>MFHVPVSFKNNILTIVYKIFIRYSLVLKVPLAGGQKRLYNFYEII</sequence>
<evidence type="ECO:0000313" key="1">
    <source>
        <dbReference type="EMBL" id="AJO20964.1"/>
    </source>
</evidence>
<name>A0AAN0T2X0_HEYCO</name>
<evidence type="ECO:0000313" key="2">
    <source>
        <dbReference type="Proteomes" id="UP000032024"/>
    </source>
</evidence>
<accession>A0AAN0T2X0</accession>
<keyword evidence="2" id="KW-1185">Reference proteome</keyword>
<dbReference type="AlphaFoldDB" id="A0AAN0T2X0"/>
<dbReference type="Proteomes" id="UP000032024">
    <property type="component" value="Chromosome"/>
</dbReference>
<protein>
    <submittedName>
        <fullName evidence="1">Uncharacterized protein</fullName>
    </submittedName>
</protein>
<dbReference type="EMBL" id="CP010525">
    <property type="protein sequence ID" value="AJO20964.1"/>
    <property type="molecule type" value="Genomic_DNA"/>
</dbReference>
<gene>
    <name evidence="1" type="ORF">SB48_HM08orf00250</name>
</gene>